<dbReference type="AlphaFoldDB" id="A0A3G3JYH2"/>
<dbReference type="EMBL" id="CP033433">
    <property type="protein sequence ID" value="AYQ72559.1"/>
    <property type="molecule type" value="Genomic_DNA"/>
</dbReference>
<dbReference type="KEGG" id="coh:EAV92_08250"/>
<gene>
    <name evidence="1" type="ORF">EAV92_08250</name>
</gene>
<proteinExistence type="predicted"/>
<protein>
    <submittedName>
        <fullName evidence="1">Uncharacterized protein</fullName>
    </submittedName>
</protein>
<reference evidence="1 2" key="1">
    <citation type="submission" date="2018-10" db="EMBL/GenBank/DDBJ databases">
        <title>Genome Sequence of Cohnella sp.</title>
        <authorList>
            <person name="Srinivasan S."/>
            <person name="Kim M.K."/>
        </authorList>
    </citation>
    <scope>NUCLEOTIDE SEQUENCE [LARGE SCALE GENOMIC DNA]</scope>
    <source>
        <strain evidence="1 2">18JY8-7</strain>
    </source>
</reference>
<dbReference type="RefSeq" id="WP_123040619.1">
    <property type="nucleotide sequence ID" value="NZ_CP033433.1"/>
</dbReference>
<keyword evidence="2" id="KW-1185">Reference proteome</keyword>
<evidence type="ECO:0000313" key="1">
    <source>
        <dbReference type="EMBL" id="AYQ72559.1"/>
    </source>
</evidence>
<name>A0A3G3JYH2_9BACL</name>
<dbReference type="Proteomes" id="UP000269097">
    <property type="component" value="Chromosome"/>
</dbReference>
<sequence>MIKYGAESWNDLIFTAFYPRVEKRDNQWVDVEVQVDTASSTPLPDDLIDFSILIVCTHRGFPMQIVPQDEGCDCEYQLTASEKQQIEDYIASSPLQARIREAAEQDLA</sequence>
<evidence type="ECO:0000313" key="2">
    <source>
        <dbReference type="Proteomes" id="UP000269097"/>
    </source>
</evidence>
<accession>A0A3G3JYH2</accession>
<organism evidence="1 2">
    <name type="scientific">Cohnella candidum</name>
    <dbReference type="NCBI Taxonomy" id="2674991"/>
    <lineage>
        <taxon>Bacteria</taxon>
        <taxon>Bacillati</taxon>
        <taxon>Bacillota</taxon>
        <taxon>Bacilli</taxon>
        <taxon>Bacillales</taxon>
        <taxon>Paenibacillaceae</taxon>
        <taxon>Cohnella</taxon>
    </lineage>
</organism>